<organism evidence="1 2">
    <name type="scientific">Citrobacter koseri (strain ATCC BAA-895 / CDC 4225-83 / SGSC4696)</name>
    <dbReference type="NCBI Taxonomy" id="290338"/>
    <lineage>
        <taxon>Bacteria</taxon>
        <taxon>Pseudomonadati</taxon>
        <taxon>Pseudomonadota</taxon>
        <taxon>Gammaproteobacteria</taxon>
        <taxon>Enterobacterales</taxon>
        <taxon>Enterobacteriaceae</taxon>
        <taxon>Citrobacter</taxon>
    </lineage>
</organism>
<gene>
    <name evidence="1" type="ordered locus">CKO_03835</name>
</gene>
<dbReference type="EMBL" id="CP000822">
    <property type="protein sequence ID" value="ABV14911.1"/>
    <property type="molecule type" value="Genomic_DNA"/>
</dbReference>
<sequence length="59" mass="6666">MFILHRHSKNRRCQDDQAEKINANKSKHSQLRLPDGAALTWPTSLCRPGKAFTPPPGNK</sequence>
<name>A8AN47_CITK8</name>
<accession>A8AN47</accession>
<keyword evidence="2" id="KW-1185">Reference proteome</keyword>
<evidence type="ECO:0000313" key="1">
    <source>
        <dbReference type="EMBL" id="ABV14911.1"/>
    </source>
</evidence>
<dbReference type="HOGENOM" id="CLU_2951957_0_0_6"/>
<evidence type="ECO:0000313" key="2">
    <source>
        <dbReference type="Proteomes" id="UP000008148"/>
    </source>
</evidence>
<protein>
    <submittedName>
        <fullName evidence="1">Uncharacterized protein</fullName>
    </submittedName>
</protein>
<dbReference type="KEGG" id="cko:CKO_03835"/>
<dbReference type="AlphaFoldDB" id="A8AN47"/>
<dbReference type="Proteomes" id="UP000008148">
    <property type="component" value="Chromosome"/>
</dbReference>
<proteinExistence type="predicted"/>
<reference evidence="1 2" key="1">
    <citation type="submission" date="2007-08" db="EMBL/GenBank/DDBJ databases">
        <authorList>
            <consortium name="The Citrobacter koseri Genome Sequencing Project"/>
            <person name="McClelland M."/>
            <person name="Sanderson E.K."/>
            <person name="Porwollik S."/>
            <person name="Spieth J."/>
            <person name="Clifton W.S."/>
            <person name="Latreille P."/>
            <person name="Courtney L."/>
            <person name="Wang C."/>
            <person name="Pepin K."/>
            <person name="Bhonagiri V."/>
            <person name="Nash W."/>
            <person name="Johnson M."/>
            <person name="Thiruvilangam P."/>
            <person name="Wilson R."/>
        </authorList>
    </citation>
    <scope>NUCLEOTIDE SEQUENCE [LARGE SCALE GENOMIC DNA]</scope>
    <source>
        <strain evidence="2">ATCC BAA-895 / CDC 4225-83 / SGSC4696</strain>
    </source>
</reference>